<dbReference type="InterPro" id="IPR059057">
    <property type="entry name" value="CUB_M02D8_5_6th"/>
</dbReference>
<evidence type="ECO:0000259" key="1">
    <source>
        <dbReference type="Pfam" id="PF23059"/>
    </source>
</evidence>
<reference evidence="2 3" key="1">
    <citation type="submission" date="2014-10" db="EMBL/GenBank/DDBJ databases">
        <title>Draft genome of the hookworm Ancylostoma caninum.</title>
        <authorList>
            <person name="Mitreva M."/>
        </authorList>
    </citation>
    <scope>NUCLEOTIDE SEQUENCE [LARGE SCALE GENOMIC DNA]</scope>
    <source>
        <strain evidence="2 3">Baltimore</strain>
    </source>
</reference>
<sequence>LIPPHSFSEQGCPPLVWSSSTPSQPNAIRLSGTRCLSILHANNGYDTSAGIVVEVQDPSQLALYKGLSTSTSHLMNSGSSYQYPNFIYGQYVVISYNLPQSNMVNYSWNKRGGCSKPSALNHREMKVHTGG</sequence>
<dbReference type="EMBL" id="JOJR01000115">
    <property type="protein sequence ID" value="RCN44977.1"/>
    <property type="molecule type" value="Genomic_DNA"/>
</dbReference>
<keyword evidence="3" id="KW-1185">Reference proteome</keyword>
<dbReference type="Proteomes" id="UP000252519">
    <property type="component" value="Unassembled WGS sequence"/>
</dbReference>
<organism evidence="2 3">
    <name type="scientific">Ancylostoma caninum</name>
    <name type="common">Dog hookworm</name>
    <dbReference type="NCBI Taxonomy" id="29170"/>
    <lineage>
        <taxon>Eukaryota</taxon>
        <taxon>Metazoa</taxon>
        <taxon>Ecdysozoa</taxon>
        <taxon>Nematoda</taxon>
        <taxon>Chromadorea</taxon>
        <taxon>Rhabditida</taxon>
        <taxon>Rhabditina</taxon>
        <taxon>Rhabditomorpha</taxon>
        <taxon>Strongyloidea</taxon>
        <taxon>Ancylostomatidae</taxon>
        <taxon>Ancylostomatinae</taxon>
        <taxon>Ancylostoma</taxon>
    </lineage>
</organism>
<feature type="domain" description="M02D8-5-like sixth CUB" evidence="1">
    <location>
        <begin position="12"/>
        <end position="112"/>
    </location>
</feature>
<gene>
    <name evidence="2" type="ORF">ANCCAN_09021</name>
</gene>
<dbReference type="OrthoDB" id="10366759at2759"/>
<dbReference type="Pfam" id="PF23059">
    <property type="entry name" value="CUB_M02D8_5_6th"/>
    <property type="match status" value="1"/>
</dbReference>
<accession>A0A368GPY9</accession>
<comment type="caution">
    <text evidence="2">The sequence shown here is derived from an EMBL/GenBank/DDBJ whole genome shotgun (WGS) entry which is preliminary data.</text>
</comment>
<proteinExistence type="predicted"/>
<name>A0A368GPY9_ANCCA</name>
<evidence type="ECO:0000313" key="2">
    <source>
        <dbReference type="EMBL" id="RCN44977.1"/>
    </source>
</evidence>
<dbReference type="AlphaFoldDB" id="A0A368GPY9"/>
<protein>
    <recommendedName>
        <fullName evidence="1">M02D8-5-like sixth CUB domain-containing protein</fullName>
    </recommendedName>
</protein>
<evidence type="ECO:0000313" key="3">
    <source>
        <dbReference type="Proteomes" id="UP000252519"/>
    </source>
</evidence>
<feature type="non-terminal residue" evidence="2">
    <location>
        <position position="1"/>
    </location>
</feature>